<keyword evidence="6" id="KW-1185">Reference proteome</keyword>
<dbReference type="InterPro" id="IPR050306">
    <property type="entry name" value="PfkB_Carbo_kinase"/>
</dbReference>
<dbReference type="Pfam" id="PF00294">
    <property type="entry name" value="PfkB"/>
    <property type="match status" value="1"/>
</dbReference>
<accession>A0A5B8W2P7</accession>
<feature type="domain" description="Carbohydrate kinase PfkB" evidence="4">
    <location>
        <begin position="29"/>
        <end position="288"/>
    </location>
</feature>
<dbReference type="Gene3D" id="3.40.1190.20">
    <property type="match status" value="1"/>
</dbReference>
<dbReference type="InterPro" id="IPR029056">
    <property type="entry name" value="Ribokinase-like"/>
</dbReference>
<evidence type="ECO:0000256" key="3">
    <source>
        <dbReference type="ARBA" id="ARBA00022777"/>
    </source>
</evidence>
<organism evidence="5 6">
    <name type="scientific">Mucilaginibacter ginsenosidivorax</name>
    <dbReference type="NCBI Taxonomy" id="862126"/>
    <lineage>
        <taxon>Bacteria</taxon>
        <taxon>Pseudomonadati</taxon>
        <taxon>Bacteroidota</taxon>
        <taxon>Sphingobacteriia</taxon>
        <taxon>Sphingobacteriales</taxon>
        <taxon>Sphingobacteriaceae</taxon>
        <taxon>Mucilaginibacter</taxon>
    </lineage>
</organism>
<dbReference type="SUPFAM" id="SSF53613">
    <property type="entry name" value="Ribokinase-like"/>
    <property type="match status" value="1"/>
</dbReference>
<name>A0A5B8W2P7_9SPHI</name>
<dbReference type="CDD" id="cd01167">
    <property type="entry name" value="bac_FRK"/>
    <property type="match status" value="1"/>
</dbReference>
<dbReference type="PROSITE" id="PS00584">
    <property type="entry name" value="PFKB_KINASES_2"/>
    <property type="match status" value="1"/>
</dbReference>
<dbReference type="PANTHER" id="PTHR43085:SF57">
    <property type="entry name" value="CARBOHYDRATE KINASE PFKB DOMAIN-CONTAINING PROTEIN"/>
    <property type="match status" value="1"/>
</dbReference>
<dbReference type="PANTHER" id="PTHR43085">
    <property type="entry name" value="HEXOKINASE FAMILY MEMBER"/>
    <property type="match status" value="1"/>
</dbReference>
<dbReference type="AlphaFoldDB" id="A0A5B8W2P7"/>
<evidence type="ECO:0000256" key="1">
    <source>
        <dbReference type="ARBA" id="ARBA00010688"/>
    </source>
</evidence>
<keyword evidence="3 5" id="KW-0418">Kinase</keyword>
<evidence type="ECO:0000313" key="5">
    <source>
        <dbReference type="EMBL" id="QEC77255.1"/>
    </source>
</evidence>
<evidence type="ECO:0000259" key="4">
    <source>
        <dbReference type="Pfam" id="PF00294"/>
    </source>
</evidence>
<dbReference type="InterPro" id="IPR002173">
    <property type="entry name" value="Carboh/pur_kinase_PfkB_CS"/>
</dbReference>
<keyword evidence="2" id="KW-0808">Transferase</keyword>
<dbReference type="Proteomes" id="UP000321362">
    <property type="component" value="Chromosome"/>
</dbReference>
<evidence type="ECO:0000256" key="2">
    <source>
        <dbReference type="ARBA" id="ARBA00022679"/>
    </source>
</evidence>
<comment type="similarity">
    <text evidence="1">Belongs to the carbohydrate kinase PfkB family.</text>
</comment>
<dbReference type="InterPro" id="IPR011611">
    <property type="entry name" value="PfkB_dom"/>
</dbReference>
<proteinExistence type="inferred from homology"/>
<dbReference type="EMBL" id="CP042437">
    <property type="protein sequence ID" value="QEC77255.1"/>
    <property type="molecule type" value="Genomic_DNA"/>
</dbReference>
<protein>
    <submittedName>
        <fullName evidence="5">Carbohydrate kinase</fullName>
    </submittedName>
</protein>
<dbReference type="KEGG" id="mgk:FSB76_15365"/>
<gene>
    <name evidence="5" type="ORF">FSB76_15365</name>
</gene>
<dbReference type="GO" id="GO:0016301">
    <property type="term" value="F:kinase activity"/>
    <property type="evidence" value="ECO:0007669"/>
    <property type="project" value="UniProtKB-KW"/>
</dbReference>
<evidence type="ECO:0000313" key="6">
    <source>
        <dbReference type="Proteomes" id="UP000321362"/>
    </source>
</evidence>
<sequence>MTMTPQTNITTPAICYGEILWDVLPDGPQPGGALLNVAYHLNKLGMPTSLVSKIGNDANGHKLENLMDGWGIPKHLLQTDTEHPTSQVIAKMNNGNEVSYEIVFPVAWDFINDSEHIISQLQPSTYLVYGSLASRNNVSRNTLLELLDGDAIKVFDINLRPPFFSRDLLEELLRKADIVKFNQAELEMVQGLFRGSFWKESEQIRFIQDHFNIPEIVVTKGEFGASYYKQDKAYHVAGREVKVTDTIGSGDSFLAAFIANHYNGVPPETLLKNAIAMGGFIATKKGGCPDYNIAEYQDFKNQLF</sequence>
<reference evidence="5 6" key="1">
    <citation type="journal article" date="2013" name="J. Microbiol.">
        <title>Mucilaginibacter ginsenosidivorax sp. nov., with ginsenoside converting activity isolated from sediment.</title>
        <authorList>
            <person name="Kim J.K."/>
            <person name="Choi T.E."/>
            <person name="Liu Q.M."/>
            <person name="Park H.Y."/>
            <person name="Yi T.H."/>
            <person name="Yoon M.H."/>
            <person name="Kim S.C."/>
            <person name="Im W.T."/>
        </authorList>
    </citation>
    <scope>NUCLEOTIDE SEQUENCE [LARGE SCALE GENOMIC DNA]</scope>
    <source>
        <strain evidence="5 6">KHI28</strain>
    </source>
</reference>